<dbReference type="RefSeq" id="WP_015361564.1">
    <property type="nucleotide sequence ID" value="NZ_QKZR01000001.1"/>
</dbReference>
<sequence length="155" mass="17560">MKKLLPFIAIIASGAFIGNMINIGLSYCLHWQSLDPIVFMETFKVDFPLLLGPTVITLLPAFIATLSLFLMTKDNKLARKYYLFAFFGLLLTIIQTSIYHLPMNLNFMELKYSATEASSKLQGWVFFHWLRIGIAIVATVFALLGFKQSNLSLNK</sequence>
<feature type="transmembrane region" description="Helical" evidence="1">
    <location>
        <begin position="81"/>
        <end position="101"/>
    </location>
</feature>
<dbReference type="EMBL" id="QKZR01000001">
    <property type="protein sequence ID" value="PZX43739.1"/>
    <property type="molecule type" value="Genomic_DNA"/>
</dbReference>
<proteinExistence type="predicted"/>
<feature type="transmembrane region" description="Helical" evidence="1">
    <location>
        <begin position="47"/>
        <end position="69"/>
    </location>
</feature>
<keyword evidence="3" id="KW-1185">Reference proteome</keyword>
<comment type="caution">
    <text evidence="2">The sequence shown here is derived from an EMBL/GenBank/DDBJ whole genome shotgun (WGS) entry which is preliminary data.</text>
</comment>
<feature type="transmembrane region" description="Helical" evidence="1">
    <location>
        <begin position="121"/>
        <end position="146"/>
    </location>
</feature>
<evidence type="ECO:0000313" key="3">
    <source>
        <dbReference type="Proteomes" id="UP000248584"/>
    </source>
</evidence>
<keyword evidence="1" id="KW-1133">Transmembrane helix</keyword>
<keyword evidence="1" id="KW-0472">Membrane</keyword>
<feature type="transmembrane region" description="Helical" evidence="1">
    <location>
        <begin position="7"/>
        <end position="27"/>
    </location>
</feature>
<evidence type="ECO:0008006" key="4">
    <source>
        <dbReference type="Google" id="ProtNLM"/>
    </source>
</evidence>
<gene>
    <name evidence="2" type="ORF">LX97_00742</name>
</gene>
<protein>
    <recommendedName>
        <fullName evidence="4">DUF1772 domain-containing protein</fullName>
    </recommendedName>
</protein>
<evidence type="ECO:0000256" key="1">
    <source>
        <dbReference type="SAM" id="Phobius"/>
    </source>
</evidence>
<organism evidence="2 3">
    <name type="scientific">Nonlabens dokdonensis</name>
    <dbReference type="NCBI Taxonomy" id="328515"/>
    <lineage>
        <taxon>Bacteria</taxon>
        <taxon>Pseudomonadati</taxon>
        <taxon>Bacteroidota</taxon>
        <taxon>Flavobacteriia</taxon>
        <taxon>Flavobacteriales</taxon>
        <taxon>Flavobacteriaceae</taxon>
        <taxon>Nonlabens</taxon>
    </lineage>
</organism>
<dbReference type="Proteomes" id="UP000248584">
    <property type="component" value="Unassembled WGS sequence"/>
</dbReference>
<evidence type="ECO:0000313" key="2">
    <source>
        <dbReference type="EMBL" id="PZX43739.1"/>
    </source>
</evidence>
<accession>A0ABX5Q1H3</accession>
<keyword evidence="1" id="KW-0812">Transmembrane</keyword>
<reference evidence="2 3" key="1">
    <citation type="submission" date="2018-06" db="EMBL/GenBank/DDBJ databases">
        <title>Genomic Encyclopedia of Archaeal and Bacterial Type Strains, Phase II (KMG-II): from individual species to whole genera.</title>
        <authorList>
            <person name="Goeker M."/>
        </authorList>
    </citation>
    <scope>NUCLEOTIDE SEQUENCE [LARGE SCALE GENOMIC DNA]</scope>
    <source>
        <strain evidence="2 3">DSM 17205</strain>
    </source>
</reference>
<name>A0ABX5Q1H3_9FLAO</name>